<feature type="non-terminal residue" evidence="2">
    <location>
        <position position="463"/>
    </location>
</feature>
<protein>
    <submittedName>
        <fullName evidence="2">Uncharacterized protein</fullName>
    </submittedName>
</protein>
<evidence type="ECO:0000313" key="2">
    <source>
        <dbReference type="EMBL" id="KAF2444414.1"/>
    </source>
</evidence>
<feature type="compositionally biased region" description="Pro residues" evidence="1">
    <location>
        <begin position="76"/>
        <end position="85"/>
    </location>
</feature>
<proteinExistence type="predicted"/>
<feature type="non-terminal residue" evidence="2">
    <location>
        <position position="1"/>
    </location>
</feature>
<accession>A0A9P4PG24</accession>
<dbReference type="Proteomes" id="UP000799764">
    <property type="component" value="Unassembled WGS sequence"/>
</dbReference>
<feature type="region of interest" description="Disordered" evidence="1">
    <location>
        <begin position="38"/>
        <end position="91"/>
    </location>
</feature>
<evidence type="ECO:0000313" key="3">
    <source>
        <dbReference type="Proteomes" id="UP000799764"/>
    </source>
</evidence>
<dbReference type="PANTHER" id="PTHR35204">
    <property type="entry name" value="YALI0A21131P"/>
    <property type="match status" value="1"/>
</dbReference>
<dbReference type="InterPro" id="IPR038921">
    <property type="entry name" value="YOR389W-like"/>
</dbReference>
<name>A0A9P4PG24_9PLEO</name>
<gene>
    <name evidence="2" type="ORF">P171DRAFT_338906</name>
</gene>
<sequence length="463" mass="49771">FFMATVPAGTQLYHGTPSEEVVKGMEWLAFEPEHALVFARPRGGRPGRGPGHGNREEEDGPSSPPPPHDNLQRPFPNHPPHPPPTTAKGYLHTYIPTRPLRLLYIDGLSAAKTSNGTLDTQDVLLLDDTVPHDSPMGGDIARARALCDLASTPWESKIDGILRMEAGFEIILCDFGSTVVRESVVAYDGPPGVGKGRVFGGWRYIQAVSGRYHGIGGGRVTLDYEDFVSVFAYDGEEGGMGMGLWDNDVASDTPQPRLVKASPEQLGKIRDAVTAMVLGGGGVGEGRDWQAVADMVVTRYGKAIHYLHADASVRSSNEAFAKYLSALLRPFVSPSARNASLETERCVAQIVPPLPLPPSSSPPLAHTTLHTVTTHICSTLLNALDASTLTLSRPVAATSSPPYRALDLVDGLVGYLQWTAWKECGSCADEEVCFVPIWPMGSLENHRNPQCVTEDGVGGGYWG</sequence>
<organism evidence="2 3">
    <name type="scientific">Karstenula rhodostoma CBS 690.94</name>
    <dbReference type="NCBI Taxonomy" id="1392251"/>
    <lineage>
        <taxon>Eukaryota</taxon>
        <taxon>Fungi</taxon>
        <taxon>Dikarya</taxon>
        <taxon>Ascomycota</taxon>
        <taxon>Pezizomycotina</taxon>
        <taxon>Dothideomycetes</taxon>
        <taxon>Pleosporomycetidae</taxon>
        <taxon>Pleosporales</taxon>
        <taxon>Massarineae</taxon>
        <taxon>Didymosphaeriaceae</taxon>
        <taxon>Karstenula</taxon>
    </lineage>
</organism>
<dbReference type="PANTHER" id="PTHR35204:SF1">
    <property type="entry name" value="ENTEROTOXIN"/>
    <property type="match status" value="1"/>
</dbReference>
<reference evidence="2" key="1">
    <citation type="journal article" date="2020" name="Stud. Mycol.">
        <title>101 Dothideomycetes genomes: a test case for predicting lifestyles and emergence of pathogens.</title>
        <authorList>
            <person name="Haridas S."/>
            <person name="Albert R."/>
            <person name="Binder M."/>
            <person name="Bloem J."/>
            <person name="Labutti K."/>
            <person name="Salamov A."/>
            <person name="Andreopoulos B."/>
            <person name="Baker S."/>
            <person name="Barry K."/>
            <person name="Bills G."/>
            <person name="Bluhm B."/>
            <person name="Cannon C."/>
            <person name="Castanera R."/>
            <person name="Culley D."/>
            <person name="Daum C."/>
            <person name="Ezra D."/>
            <person name="Gonzalez J."/>
            <person name="Henrissat B."/>
            <person name="Kuo A."/>
            <person name="Liang C."/>
            <person name="Lipzen A."/>
            <person name="Lutzoni F."/>
            <person name="Magnuson J."/>
            <person name="Mondo S."/>
            <person name="Nolan M."/>
            <person name="Ohm R."/>
            <person name="Pangilinan J."/>
            <person name="Park H.-J."/>
            <person name="Ramirez L."/>
            <person name="Alfaro M."/>
            <person name="Sun H."/>
            <person name="Tritt A."/>
            <person name="Yoshinaga Y."/>
            <person name="Zwiers L.-H."/>
            <person name="Turgeon B."/>
            <person name="Goodwin S."/>
            <person name="Spatafora J."/>
            <person name="Crous P."/>
            <person name="Grigoriev I."/>
        </authorList>
    </citation>
    <scope>NUCLEOTIDE SEQUENCE</scope>
    <source>
        <strain evidence="2">CBS 690.94</strain>
    </source>
</reference>
<keyword evidence="3" id="KW-1185">Reference proteome</keyword>
<dbReference type="EMBL" id="MU001501">
    <property type="protein sequence ID" value="KAF2444414.1"/>
    <property type="molecule type" value="Genomic_DNA"/>
</dbReference>
<comment type="caution">
    <text evidence="2">The sequence shown here is derived from an EMBL/GenBank/DDBJ whole genome shotgun (WGS) entry which is preliminary data.</text>
</comment>
<evidence type="ECO:0000256" key="1">
    <source>
        <dbReference type="SAM" id="MobiDB-lite"/>
    </source>
</evidence>
<dbReference type="OrthoDB" id="10261782at2759"/>
<dbReference type="AlphaFoldDB" id="A0A9P4PG24"/>